<dbReference type="PANTHER" id="PTHR13633:SF3">
    <property type="entry name" value="MITOCHONDRIAL TRANSCRIPTION RESCUE FACTOR 1"/>
    <property type="match status" value="1"/>
</dbReference>
<evidence type="ECO:0000313" key="5">
    <source>
        <dbReference type="Proteomes" id="UP001461498"/>
    </source>
</evidence>
<feature type="compositionally biased region" description="Acidic residues" evidence="2">
    <location>
        <begin position="69"/>
        <end position="82"/>
    </location>
</feature>
<organism evidence="4 5">
    <name type="scientific">Rhynocoris fuscipes</name>
    <dbReference type="NCBI Taxonomy" id="488301"/>
    <lineage>
        <taxon>Eukaryota</taxon>
        <taxon>Metazoa</taxon>
        <taxon>Ecdysozoa</taxon>
        <taxon>Arthropoda</taxon>
        <taxon>Hexapoda</taxon>
        <taxon>Insecta</taxon>
        <taxon>Pterygota</taxon>
        <taxon>Neoptera</taxon>
        <taxon>Paraneoptera</taxon>
        <taxon>Hemiptera</taxon>
        <taxon>Heteroptera</taxon>
        <taxon>Panheteroptera</taxon>
        <taxon>Cimicomorpha</taxon>
        <taxon>Reduviidae</taxon>
        <taxon>Harpactorinae</taxon>
        <taxon>Harpactorini</taxon>
        <taxon>Rhynocoris</taxon>
    </lineage>
</organism>
<feature type="region of interest" description="Disordered" evidence="2">
    <location>
        <begin position="63"/>
        <end position="90"/>
    </location>
</feature>
<dbReference type="InterPro" id="IPR036986">
    <property type="entry name" value="S4_RNA-bd_sf"/>
</dbReference>
<dbReference type="InterPro" id="IPR057896">
    <property type="entry name" value="MTRES1_C"/>
</dbReference>
<dbReference type="EMBL" id="JAPXFL010000006">
    <property type="protein sequence ID" value="KAK9505465.1"/>
    <property type="molecule type" value="Genomic_DNA"/>
</dbReference>
<proteinExistence type="predicted"/>
<comment type="caution">
    <text evidence="4">The sequence shown here is derived from an EMBL/GenBank/DDBJ whole genome shotgun (WGS) entry which is preliminary data.</text>
</comment>
<protein>
    <recommendedName>
        <fullName evidence="3">Mitochondrial transcription rescue factor 1 C-terminal domain-containing protein</fullName>
    </recommendedName>
</protein>
<evidence type="ECO:0000259" key="3">
    <source>
        <dbReference type="Pfam" id="PF25818"/>
    </source>
</evidence>
<dbReference type="PROSITE" id="PS50889">
    <property type="entry name" value="S4"/>
    <property type="match status" value="1"/>
</dbReference>
<evidence type="ECO:0000256" key="2">
    <source>
        <dbReference type="SAM" id="MobiDB-lite"/>
    </source>
</evidence>
<evidence type="ECO:0000256" key="1">
    <source>
        <dbReference type="PROSITE-ProRule" id="PRU00182"/>
    </source>
</evidence>
<dbReference type="GO" id="GO:0005739">
    <property type="term" value="C:mitochondrion"/>
    <property type="evidence" value="ECO:0007669"/>
    <property type="project" value="TreeGrafter"/>
</dbReference>
<sequence>MQAVRKIIQSRIIFTRMYSSNQKIFLMNKFPRRTLIWNINNDLENFVSPFLIINRHKFKKPSKTRIKDEEYESDSDSDEEITNNDPNSKLITGRMQSLRVDSVLKAGLGLARNKVETLFYDDRILINGRNITKKSVKVDVDDEIDVITGNKDDHMLSVSRVIVKSAIPNDNDDGIIVKMKRYKNLIIENNNL</sequence>
<accession>A0AAW1D6S0</accession>
<feature type="domain" description="Mitochondrial transcription rescue factor 1 C-terminal" evidence="3">
    <location>
        <begin position="95"/>
        <end position="187"/>
    </location>
</feature>
<keyword evidence="5" id="KW-1185">Reference proteome</keyword>
<dbReference type="Pfam" id="PF25818">
    <property type="entry name" value="MTRES1_C"/>
    <property type="match status" value="1"/>
</dbReference>
<dbReference type="PANTHER" id="PTHR13633">
    <property type="entry name" value="MITOCHONDRIAL TRANSCRIPTION RESCUE FACTOR 1"/>
    <property type="match status" value="1"/>
</dbReference>
<dbReference type="GO" id="GO:0003723">
    <property type="term" value="F:RNA binding"/>
    <property type="evidence" value="ECO:0007669"/>
    <property type="project" value="UniProtKB-KW"/>
</dbReference>
<evidence type="ECO:0000313" key="4">
    <source>
        <dbReference type="EMBL" id="KAK9505465.1"/>
    </source>
</evidence>
<gene>
    <name evidence="4" type="ORF">O3M35_009519</name>
</gene>
<keyword evidence="1" id="KW-0694">RNA-binding</keyword>
<dbReference type="Gene3D" id="3.10.290.10">
    <property type="entry name" value="RNA-binding S4 domain"/>
    <property type="match status" value="1"/>
</dbReference>
<name>A0AAW1D6S0_9HEMI</name>
<dbReference type="AlphaFoldDB" id="A0AAW1D6S0"/>
<reference evidence="4 5" key="1">
    <citation type="submission" date="2022-12" db="EMBL/GenBank/DDBJ databases">
        <title>Chromosome-level genome assembly of true bugs.</title>
        <authorList>
            <person name="Ma L."/>
            <person name="Li H."/>
        </authorList>
    </citation>
    <scope>NUCLEOTIDE SEQUENCE [LARGE SCALE GENOMIC DNA]</scope>
    <source>
        <strain evidence="4">Lab_2022b</strain>
    </source>
</reference>
<dbReference type="SUPFAM" id="SSF55174">
    <property type="entry name" value="Alpha-L RNA-binding motif"/>
    <property type="match status" value="1"/>
</dbReference>
<dbReference type="Proteomes" id="UP001461498">
    <property type="component" value="Unassembled WGS sequence"/>
</dbReference>
<dbReference type="GO" id="GO:1903108">
    <property type="term" value="P:regulation of mitochondrial transcription"/>
    <property type="evidence" value="ECO:0007669"/>
    <property type="project" value="TreeGrafter"/>
</dbReference>